<accession>A0ABY9WLP0</accession>
<reference evidence="2 3" key="1">
    <citation type="submission" date="2019-08" db="EMBL/GenBank/DDBJ databases">
        <title>Archangium and Cystobacter genomes.</title>
        <authorList>
            <person name="Chen I.-C.K."/>
            <person name="Wielgoss S."/>
        </authorList>
    </citation>
    <scope>NUCLEOTIDE SEQUENCE [LARGE SCALE GENOMIC DNA]</scope>
    <source>
        <strain evidence="2 3">Cbm 6</strain>
    </source>
</reference>
<dbReference type="RefSeq" id="WP_395816458.1">
    <property type="nucleotide sequence ID" value="NZ_CP043494.1"/>
</dbReference>
<dbReference type="Gene3D" id="1.20.120.20">
    <property type="entry name" value="Apolipoprotein"/>
    <property type="match status" value="1"/>
</dbReference>
<dbReference type="Proteomes" id="UP001611383">
    <property type="component" value="Chromosome"/>
</dbReference>
<evidence type="ECO:0000313" key="2">
    <source>
        <dbReference type="EMBL" id="WNG44173.1"/>
    </source>
</evidence>
<feature type="compositionally biased region" description="Polar residues" evidence="1">
    <location>
        <begin position="16"/>
        <end position="25"/>
    </location>
</feature>
<dbReference type="EMBL" id="CP043494">
    <property type="protein sequence ID" value="WNG44173.1"/>
    <property type="molecule type" value="Genomic_DNA"/>
</dbReference>
<feature type="region of interest" description="Disordered" evidence="1">
    <location>
        <begin position="1"/>
        <end position="28"/>
    </location>
</feature>
<feature type="compositionally biased region" description="Low complexity" evidence="1">
    <location>
        <begin position="256"/>
        <end position="268"/>
    </location>
</feature>
<gene>
    <name evidence="2" type="ORF">F0U60_08695</name>
</gene>
<evidence type="ECO:0000313" key="3">
    <source>
        <dbReference type="Proteomes" id="UP001611383"/>
    </source>
</evidence>
<evidence type="ECO:0000256" key="1">
    <source>
        <dbReference type="SAM" id="MobiDB-lite"/>
    </source>
</evidence>
<name>A0ABY9WLP0_9BACT</name>
<organism evidence="2 3">
    <name type="scientific">Archangium minus</name>
    <dbReference type="NCBI Taxonomy" id="83450"/>
    <lineage>
        <taxon>Bacteria</taxon>
        <taxon>Pseudomonadati</taxon>
        <taxon>Myxococcota</taxon>
        <taxon>Myxococcia</taxon>
        <taxon>Myxococcales</taxon>
        <taxon>Cystobacterineae</taxon>
        <taxon>Archangiaceae</taxon>
        <taxon>Archangium</taxon>
    </lineage>
</organism>
<sequence>MTAPISGNRPMMLPLSPTSSDSVGQSALRPQPFEQAAPVEAKKQLALALPQDTTAFEAPRQASLGRAMPALLGSVADNPLQKTLGKQALIDTNLEVATKALADAQAGFQLAASLMSQQFAGLRTEATSALSGMTAQMPMNIANRVAGAINGGMDMRQVDVLQGMAYTQGPMAPGNLEAGAYSADQLGQYGDVGGYGGADGYGGAGSYGDYGGYGEAVDPMAQYAGVAELAGGVAGGVADLAGGVADLGDVFRKPSKPSAPESKPTTKPSAEKPSATESKPTPKPSAEKPSATESKPTPKPSTPDVKPSSIADKGGDLAKGLLKTGGKAIGRFIPGANLGIAGYDIAETVKTFKDPNASVGDKVTSGIVAGGSVLAATNIPIVSQIGGLISTGAPIVHEVVKNFGGAIKDGAKKVGEGVKKAAEKVGEGIKDTAEKVGEGIKDTAKKVGEGIKDTAKKVGEGIKDFFKGW</sequence>
<keyword evidence="3" id="KW-1185">Reference proteome</keyword>
<proteinExistence type="predicted"/>
<protein>
    <submittedName>
        <fullName evidence="2">Uncharacterized protein</fullName>
    </submittedName>
</protein>
<feature type="region of interest" description="Disordered" evidence="1">
    <location>
        <begin position="251"/>
        <end position="314"/>
    </location>
</feature>